<name>A0ABN7P6S2_TIMPD</name>
<reference evidence="4" key="1">
    <citation type="submission" date="2021-03" db="EMBL/GenBank/DDBJ databases">
        <authorList>
            <person name="Tran Van P."/>
        </authorList>
    </citation>
    <scope>NUCLEOTIDE SEQUENCE</scope>
</reference>
<dbReference type="InterPro" id="IPR017907">
    <property type="entry name" value="Znf_RING_CS"/>
</dbReference>
<keyword evidence="3" id="KW-0862">Zinc</keyword>
<comment type="caution">
    <text evidence="4">The sequence shown here is derived from an EMBL/GenBank/DDBJ whole genome shotgun (WGS) entry which is preliminary data.</text>
</comment>
<dbReference type="EMBL" id="CAJPIN010018418">
    <property type="protein sequence ID" value="CAG2062061.1"/>
    <property type="molecule type" value="Genomic_DNA"/>
</dbReference>
<gene>
    <name evidence="4" type="ORF">TPAB3V08_LOCUS9014</name>
</gene>
<evidence type="ECO:0000313" key="5">
    <source>
        <dbReference type="Proteomes" id="UP001153148"/>
    </source>
</evidence>
<keyword evidence="2" id="KW-0863">Zinc-finger</keyword>
<accession>A0ABN7P6S2</accession>
<protein>
    <submittedName>
        <fullName evidence="4">Uncharacterized protein</fullName>
    </submittedName>
</protein>
<proteinExistence type="predicted"/>
<evidence type="ECO:0000256" key="3">
    <source>
        <dbReference type="ARBA" id="ARBA00022833"/>
    </source>
</evidence>
<dbReference type="InterPro" id="IPR013083">
    <property type="entry name" value="Znf_RING/FYVE/PHD"/>
</dbReference>
<organism evidence="4 5">
    <name type="scientific">Timema podura</name>
    <name type="common">Walking stick</name>
    <dbReference type="NCBI Taxonomy" id="61482"/>
    <lineage>
        <taxon>Eukaryota</taxon>
        <taxon>Metazoa</taxon>
        <taxon>Ecdysozoa</taxon>
        <taxon>Arthropoda</taxon>
        <taxon>Hexapoda</taxon>
        <taxon>Insecta</taxon>
        <taxon>Pterygota</taxon>
        <taxon>Neoptera</taxon>
        <taxon>Polyneoptera</taxon>
        <taxon>Phasmatodea</taxon>
        <taxon>Timematodea</taxon>
        <taxon>Timematoidea</taxon>
        <taxon>Timematidae</taxon>
        <taxon>Timema</taxon>
    </lineage>
</organism>
<evidence type="ECO:0000256" key="1">
    <source>
        <dbReference type="ARBA" id="ARBA00022723"/>
    </source>
</evidence>
<dbReference type="Proteomes" id="UP001153148">
    <property type="component" value="Unassembled WGS sequence"/>
</dbReference>
<dbReference type="Gene3D" id="3.30.40.10">
    <property type="entry name" value="Zinc/RING finger domain, C3HC4 (zinc finger)"/>
    <property type="match status" value="1"/>
</dbReference>
<dbReference type="SUPFAM" id="SSF57850">
    <property type="entry name" value="RING/U-box"/>
    <property type="match status" value="1"/>
</dbReference>
<keyword evidence="1" id="KW-0479">Metal-binding</keyword>
<evidence type="ECO:0000256" key="2">
    <source>
        <dbReference type="ARBA" id="ARBA00022771"/>
    </source>
</evidence>
<evidence type="ECO:0000313" key="4">
    <source>
        <dbReference type="EMBL" id="CAG2062061.1"/>
    </source>
</evidence>
<sequence length="133" mass="14708">MLCKVKQQPHLPVVVRQKYPDQVYDVVVLQLSQQLQQKLNNGSQSSRALLEVLVNMDMKASSSALFSRGSLSEDPKKYQVCGHVLCSTCVKPGMTTCPKCGAPSRSSEITTDNFSKNFLLASRKVSQLLGFTR</sequence>
<keyword evidence="5" id="KW-1185">Reference proteome</keyword>
<dbReference type="PROSITE" id="PS00518">
    <property type="entry name" value="ZF_RING_1"/>
    <property type="match status" value="1"/>
</dbReference>